<keyword evidence="4 9" id="KW-0238">DNA-binding</keyword>
<dbReference type="CDD" id="cd04458">
    <property type="entry name" value="CSP_CDS"/>
    <property type="match status" value="1"/>
</dbReference>
<dbReference type="InterPro" id="IPR012340">
    <property type="entry name" value="NA-bd_OB-fold"/>
</dbReference>
<evidence type="ECO:0000313" key="10">
    <source>
        <dbReference type="Proteomes" id="UP000053370"/>
    </source>
</evidence>
<evidence type="ECO:0000256" key="3">
    <source>
        <dbReference type="ARBA" id="ARBA00023015"/>
    </source>
</evidence>
<evidence type="ECO:0000256" key="7">
    <source>
        <dbReference type="RuleBase" id="RU000408"/>
    </source>
</evidence>
<keyword evidence="3" id="KW-0805">Transcription regulation</keyword>
<dbReference type="PATRIC" id="fig|1678840.3.peg.2688"/>
<dbReference type="InterPro" id="IPR019844">
    <property type="entry name" value="CSD_CS"/>
</dbReference>
<dbReference type="InterPro" id="IPR012156">
    <property type="entry name" value="Cold_shock_CspA"/>
</dbReference>
<dbReference type="Proteomes" id="UP000053370">
    <property type="component" value="Unassembled WGS sequence"/>
</dbReference>
<comment type="subcellular location">
    <subcellularLocation>
        <location evidence="1 7">Cytoplasm</location>
    </subcellularLocation>
</comment>
<reference evidence="9" key="1">
    <citation type="journal article" date="2015" name="Genome Announc.">
        <title>Draft Genome Sequence of Anaerolineae Strain TC1, a Novel Isolate from a Methanogenic Wastewater Treatment System.</title>
        <authorList>
            <person name="Matsuura N."/>
            <person name="Tourlousse D.M."/>
            <person name="Sun L."/>
            <person name="Toyonaga M."/>
            <person name="Kuroda K."/>
            <person name="Ohashi A."/>
            <person name="Cruz R."/>
            <person name="Yamaguchi T."/>
            <person name="Sekiguchi Y."/>
        </authorList>
    </citation>
    <scope>NUCLEOTIDE SEQUENCE [LARGE SCALE GENOMIC DNA]</scope>
    <source>
        <strain evidence="9">TC1</strain>
    </source>
</reference>
<evidence type="ECO:0000313" key="9">
    <source>
        <dbReference type="EMBL" id="GAP41258.1"/>
    </source>
</evidence>
<accession>A0A0S7BLP3</accession>
<gene>
    <name evidence="9" type="ORF">ATC1_131243</name>
</gene>
<evidence type="ECO:0000256" key="1">
    <source>
        <dbReference type="ARBA" id="ARBA00004496"/>
    </source>
</evidence>
<feature type="domain" description="CSD" evidence="8">
    <location>
        <begin position="4"/>
        <end position="68"/>
    </location>
</feature>
<dbReference type="STRING" id="1678840.ATC1_131243"/>
<dbReference type="Gene3D" id="2.40.50.140">
    <property type="entry name" value="Nucleic acid-binding proteins"/>
    <property type="match status" value="1"/>
</dbReference>
<dbReference type="GO" id="GO:0005737">
    <property type="term" value="C:cytoplasm"/>
    <property type="evidence" value="ECO:0007669"/>
    <property type="project" value="UniProtKB-SubCell"/>
</dbReference>
<keyword evidence="6" id="KW-0804">Transcription</keyword>
<dbReference type="PROSITE" id="PS51857">
    <property type="entry name" value="CSD_2"/>
    <property type="match status" value="1"/>
</dbReference>
<evidence type="ECO:0000256" key="5">
    <source>
        <dbReference type="ARBA" id="ARBA00023159"/>
    </source>
</evidence>
<dbReference type="PROSITE" id="PS00352">
    <property type="entry name" value="CSD_1"/>
    <property type="match status" value="1"/>
</dbReference>
<dbReference type="SUPFAM" id="SSF50249">
    <property type="entry name" value="Nucleic acid-binding proteins"/>
    <property type="match status" value="1"/>
</dbReference>
<dbReference type="PIRSF" id="PIRSF002599">
    <property type="entry name" value="Cold_shock_A"/>
    <property type="match status" value="1"/>
</dbReference>
<dbReference type="InterPro" id="IPR002059">
    <property type="entry name" value="CSP_DNA-bd"/>
</dbReference>
<proteinExistence type="predicted"/>
<dbReference type="FunFam" id="2.40.50.140:FF:000006">
    <property type="entry name" value="Cold shock protein CspC"/>
    <property type="match status" value="1"/>
</dbReference>
<protein>
    <submittedName>
        <fullName evidence="9">Cold-shock DNA-binding protein family</fullName>
    </submittedName>
</protein>
<evidence type="ECO:0000256" key="6">
    <source>
        <dbReference type="ARBA" id="ARBA00023163"/>
    </source>
</evidence>
<evidence type="ECO:0000256" key="4">
    <source>
        <dbReference type="ARBA" id="ARBA00023125"/>
    </source>
</evidence>
<evidence type="ECO:0000256" key="2">
    <source>
        <dbReference type="ARBA" id="ARBA00022490"/>
    </source>
</evidence>
<dbReference type="AlphaFoldDB" id="A0A0S7BLP3"/>
<dbReference type="OrthoDB" id="9810590at2"/>
<keyword evidence="10" id="KW-1185">Reference proteome</keyword>
<organism evidence="9">
    <name type="scientific">Flexilinea flocculi</name>
    <dbReference type="NCBI Taxonomy" id="1678840"/>
    <lineage>
        <taxon>Bacteria</taxon>
        <taxon>Bacillati</taxon>
        <taxon>Chloroflexota</taxon>
        <taxon>Anaerolineae</taxon>
        <taxon>Anaerolineales</taxon>
        <taxon>Anaerolineaceae</taxon>
        <taxon>Flexilinea</taxon>
    </lineage>
</organism>
<dbReference type="PANTHER" id="PTHR46565:SF20">
    <property type="entry name" value="COLD SHOCK DOMAIN-CONTAINING PROTEIN 4"/>
    <property type="match status" value="1"/>
</dbReference>
<dbReference type="PANTHER" id="PTHR46565">
    <property type="entry name" value="COLD SHOCK DOMAIN PROTEIN 2"/>
    <property type="match status" value="1"/>
</dbReference>
<dbReference type="Pfam" id="PF00313">
    <property type="entry name" value="CSD"/>
    <property type="match status" value="1"/>
</dbReference>
<dbReference type="SMART" id="SM00357">
    <property type="entry name" value="CSP"/>
    <property type="match status" value="1"/>
</dbReference>
<dbReference type="InterPro" id="IPR011129">
    <property type="entry name" value="CSD"/>
</dbReference>
<keyword evidence="5" id="KW-0010">Activator</keyword>
<dbReference type="RefSeq" id="WP_062282112.1">
    <property type="nucleotide sequence ID" value="NZ_DF968181.1"/>
</dbReference>
<dbReference type="EMBL" id="DF968181">
    <property type="protein sequence ID" value="GAP41258.1"/>
    <property type="molecule type" value="Genomic_DNA"/>
</dbReference>
<evidence type="ECO:0000259" key="8">
    <source>
        <dbReference type="PROSITE" id="PS51857"/>
    </source>
</evidence>
<dbReference type="PRINTS" id="PR00050">
    <property type="entry name" value="COLDSHOCK"/>
</dbReference>
<keyword evidence="2" id="KW-0963">Cytoplasm</keyword>
<sequence length="71" mass="7987">MEEKVSGTVKWFNSNKGFGFITVPEKGDIFVHYSDIQSEGFRNLSEGQVVDFNIEIGNKGPRAKNVIVRKP</sequence>
<name>A0A0S7BLP3_9CHLR</name>
<dbReference type="GO" id="GO:0003677">
    <property type="term" value="F:DNA binding"/>
    <property type="evidence" value="ECO:0007669"/>
    <property type="project" value="UniProtKB-KW"/>
</dbReference>